<reference evidence="1" key="2">
    <citation type="journal article" date="2015" name="Fish Shellfish Immunol.">
        <title>Early steps in the European eel (Anguilla anguilla)-Vibrio vulnificus interaction in the gills: Role of the RtxA13 toxin.</title>
        <authorList>
            <person name="Callol A."/>
            <person name="Pajuelo D."/>
            <person name="Ebbesson L."/>
            <person name="Teles M."/>
            <person name="MacKenzie S."/>
            <person name="Amaro C."/>
        </authorList>
    </citation>
    <scope>NUCLEOTIDE SEQUENCE</scope>
</reference>
<protein>
    <submittedName>
        <fullName evidence="1">Uncharacterized protein</fullName>
    </submittedName>
</protein>
<dbReference type="AlphaFoldDB" id="A0A0E9VE75"/>
<proteinExistence type="predicted"/>
<reference evidence="1" key="1">
    <citation type="submission" date="2014-11" db="EMBL/GenBank/DDBJ databases">
        <authorList>
            <person name="Amaro Gonzalez C."/>
        </authorList>
    </citation>
    <scope>NUCLEOTIDE SEQUENCE</scope>
</reference>
<name>A0A0E9VE75_ANGAN</name>
<accession>A0A0E9VE75</accession>
<dbReference type="EMBL" id="GBXM01033064">
    <property type="protein sequence ID" value="JAH75513.1"/>
    <property type="molecule type" value="Transcribed_RNA"/>
</dbReference>
<evidence type="ECO:0000313" key="1">
    <source>
        <dbReference type="EMBL" id="JAH75513.1"/>
    </source>
</evidence>
<sequence length="36" mass="4000">MKLESAAVQTWLFDWGLGYICVCPVPCRTYALSSSC</sequence>
<organism evidence="1">
    <name type="scientific">Anguilla anguilla</name>
    <name type="common">European freshwater eel</name>
    <name type="synonym">Muraena anguilla</name>
    <dbReference type="NCBI Taxonomy" id="7936"/>
    <lineage>
        <taxon>Eukaryota</taxon>
        <taxon>Metazoa</taxon>
        <taxon>Chordata</taxon>
        <taxon>Craniata</taxon>
        <taxon>Vertebrata</taxon>
        <taxon>Euteleostomi</taxon>
        <taxon>Actinopterygii</taxon>
        <taxon>Neopterygii</taxon>
        <taxon>Teleostei</taxon>
        <taxon>Anguilliformes</taxon>
        <taxon>Anguillidae</taxon>
        <taxon>Anguilla</taxon>
    </lineage>
</organism>